<dbReference type="Proteomes" id="UP001597568">
    <property type="component" value="Unassembled WGS sequence"/>
</dbReference>
<keyword evidence="3" id="KW-1185">Reference proteome</keyword>
<evidence type="ECO:0000259" key="1">
    <source>
        <dbReference type="Pfam" id="PF00308"/>
    </source>
</evidence>
<keyword evidence="2" id="KW-0067">ATP-binding</keyword>
<dbReference type="Pfam" id="PF00308">
    <property type="entry name" value="Bac_DnaA"/>
    <property type="match status" value="1"/>
</dbReference>
<keyword evidence="2" id="KW-0547">Nucleotide-binding</keyword>
<name>A0ABW5XZM3_9BACL</name>
<dbReference type="PANTHER" id="PTHR30050">
    <property type="entry name" value="CHROMOSOMAL REPLICATION INITIATOR PROTEIN DNAA"/>
    <property type="match status" value="1"/>
</dbReference>
<dbReference type="EMBL" id="JBHUOR010000041">
    <property type="protein sequence ID" value="MFD2868507.1"/>
    <property type="molecule type" value="Genomic_DNA"/>
</dbReference>
<dbReference type="GO" id="GO:0005524">
    <property type="term" value="F:ATP binding"/>
    <property type="evidence" value="ECO:0007669"/>
    <property type="project" value="UniProtKB-KW"/>
</dbReference>
<dbReference type="Gene3D" id="3.40.50.300">
    <property type="entry name" value="P-loop containing nucleotide triphosphate hydrolases"/>
    <property type="match status" value="1"/>
</dbReference>
<sequence length="292" mass="33632">MHEVLGENACDGTGLVWWKDQKRAMDLIDGKYERIFVDGVEKPIEWTTECPCRLKRLEEAERAKKLSTVGIPNKFVDARLSNFSVKYHAQEDVEKAIFAKKAATSFVDNYERLKGQSDAKGFYLYSKRKGSGKSRLLATLGNELMIKGVDVMYINATNVAKEVRATFNSDNEINELDVIKTFIDAEVLLIDDLAVDKPSRFVEELYYKIFNERMEKNKITCIASNLTINEFGNQTYYENKSLCSYADERGDSRTGSRLNTMCYELFMPEESMRDREAKYQDEQFEKMLFGEG</sequence>
<comment type="caution">
    <text evidence="2">The sequence shown here is derived from an EMBL/GenBank/DDBJ whole genome shotgun (WGS) entry which is preliminary data.</text>
</comment>
<reference evidence="3" key="1">
    <citation type="journal article" date="2019" name="Int. J. Syst. Evol. Microbiol.">
        <title>The Global Catalogue of Microorganisms (GCM) 10K type strain sequencing project: providing services to taxonomists for standard genome sequencing and annotation.</title>
        <authorList>
            <consortium name="The Broad Institute Genomics Platform"/>
            <consortium name="The Broad Institute Genome Sequencing Center for Infectious Disease"/>
            <person name="Wu L."/>
            <person name="Ma J."/>
        </authorList>
    </citation>
    <scope>NUCLEOTIDE SEQUENCE [LARGE SCALE GENOMIC DNA]</scope>
    <source>
        <strain evidence="3">KCTC 33522</strain>
    </source>
</reference>
<dbReference type="SUPFAM" id="SSF52540">
    <property type="entry name" value="P-loop containing nucleoside triphosphate hydrolases"/>
    <property type="match status" value="1"/>
</dbReference>
<evidence type="ECO:0000313" key="3">
    <source>
        <dbReference type="Proteomes" id="UP001597568"/>
    </source>
</evidence>
<dbReference type="PANTHER" id="PTHR30050:SF8">
    <property type="entry name" value="PRIMOSOMAL PROTEIN DNAI"/>
    <property type="match status" value="1"/>
</dbReference>
<organism evidence="2 3">
    <name type="scientific">Kurthia populi</name>
    <dbReference type="NCBI Taxonomy" id="1562132"/>
    <lineage>
        <taxon>Bacteria</taxon>
        <taxon>Bacillati</taxon>
        <taxon>Bacillota</taxon>
        <taxon>Bacilli</taxon>
        <taxon>Bacillales</taxon>
        <taxon>Caryophanaceae</taxon>
        <taxon>Kurthia</taxon>
    </lineage>
</organism>
<dbReference type="RefSeq" id="WP_380147562.1">
    <property type="nucleotide sequence ID" value="NZ_JBHUOR010000041.1"/>
</dbReference>
<dbReference type="InterPro" id="IPR027417">
    <property type="entry name" value="P-loop_NTPase"/>
</dbReference>
<proteinExistence type="predicted"/>
<dbReference type="InterPro" id="IPR013317">
    <property type="entry name" value="DnaA_dom"/>
</dbReference>
<evidence type="ECO:0000313" key="2">
    <source>
        <dbReference type="EMBL" id="MFD2868507.1"/>
    </source>
</evidence>
<gene>
    <name evidence="2" type="ORF">ACFSY7_08345</name>
</gene>
<feature type="domain" description="Chromosomal replication initiator protein DnaA ATPAse" evidence="1">
    <location>
        <begin position="119"/>
        <end position="225"/>
    </location>
</feature>
<accession>A0ABW5XZM3</accession>
<protein>
    <submittedName>
        <fullName evidence="2">ATP-binding protein</fullName>
    </submittedName>
</protein>